<dbReference type="KEGG" id="dmo:Dmoj_GI10698"/>
<protein>
    <submittedName>
        <fullName evidence="1">Uncharacterized protein</fullName>
    </submittedName>
</protein>
<proteinExistence type="predicted"/>
<dbReference type="EMBL" id="CH933806">
    <property type="protein sequence ID" value="EDW16739.2"/>
    <property type="molecule type" value="Genomic_DNA"/>
</dbReference>
<dbReference type="InParanoid" id="B4KA64"/>
<organism evidence="1 2">
    <name type="scientific">Drosophila mojavensis</name>
    <name type="common">Fruit fly</name>
    <dbReference type="NCBI Taxonomy" id="7230"/>
    <lineage>
        <taxon>Eukaryota</taxon>
        <taxon>Metazoa</taxon>
        <taxon>Ecdysozoa</taxon>
        <taxon>Arthropoda</taxon>
        <taxon>Hexapoda</taxon>
        <taxon>Insecta</taxon>
        <taxon>Pterygota</taxon>
        <taxon>Neoptera</taxon>
        <taxon>Endopterygota</taxon>
        <taxon>Diptera</taxon>
        <taxon>Brachycera</taxon>
        <taxon>Muscomorpha</taxon>
        <taxon>Ephydroidea</taxon>
        <taxon>Drosophilidae</taxon>
        <taxon>Drosophila</taxon>
    </lineage>
</organism>
<reference evidence="1 2" key="1">
    <citation type="journal article" date="2007" name="Nature">
        <title>Evolution of genes and genomes on the Drosophila phylogeny.</title>
        <authorList>
            <consortium name="Drosophila 12 Genomes Consortium"/>
            <person name="Clark A.G."/>
            <person name="Eisen M.B."/>
            <person name="Smith D.R."/>
            <person name="Bergman C.M."/>
            <person name="Oliver B."/>
            <person name="Markow T.A."/>
            <person name="Kaufman T.C."/>
            <person name="Kellis M."/>
            <person name="Gelbart W."/>
            <person name="Iyer V.N."/>
            <person name="Pollard D.A."/>
            <person name="Sackton T.B."/>
            <person name="Larracuente A.M."/>
            <person name="Singh N.D."/>
            <person name="Abad J.P."/>
            <person name="Abt D.N."/>
            <person name="Adryan B."/>
            <person name="Aguade M."/>
            <person name="Akashi H."/>
            <person name="Anderson W.W."/>
            <person name="Aquadro C.F."/>
            <person name="Ardell D.H."/>
            <person name="Arguello R."/>
            <person name="Artieri C.G."/>
            <person name="Barbash D.A."/>
            <person name="Barker D."/>
            <person name="Barsanti P."/>
            <person name="Batterham P."/>
            <person name="Batzoglou S."/>
            <person name="Begun D."/>
            <person name="Bhutkar A."/>
            <person name="Blanco E."/>
            <person name="Bosak S.A."/>
            <person name="Bradley R.K."/>
            <person name="Brand A.D."/>
            <person name="Brent M.R."/>
            <person name="Brooks A.N."/>
            <person name="Brown R.H."/>
            <person name="Butlin R.K."/>
            <person name="Caggese C."/>
            <person name="Calvi B.R."/>
            <person name="Bernardo de Carvalho A."/>
            <person name="Caspi A."/>
            <person name="Castrezana S."/>
            <person name="Celniker S.E."/>
            <person name="Chang J.L."/>
            <person name="Chapple C."/>
            <person name="Chatterji S."/>
            <person name="Chinwalla A."/>
            <person name="Civetta A."/>
            <person name="Clifton S.W."/>
            <person name="Comeron J.M."/>
            <person name="Costello J.C."/>
            <person name="Coyne J.A."/>
            <person name="Daub J."/>
            <person name="David R.G."/>
            <person name="Delcher A.L."/>
            <person name="Delehaunty K."/>
            <person name="Do C.B."/>
            <person name="Ebling H."/>
            <person name="Edwards K."/>
            <person name="Eickbush T."/>
            <person name="Evans J.D."/>
            <person name="Filipski A."/>
            <person name="Findeiss S."/>
            <person name="Freyhult E."/>
            <person name="Fulton L."/>
            <person name="Fulton R."/>
            <person name="Garcia A.C."/>
            <person name="Gardiner A."/>
            <person name="Garfield D.A."/>
            <person name="Garvin B.E."/>
            <person name="Gibson G."/>
            <person name="Gilbert D."/>
            <person name="Gnerre S."/>
            <person name="Godfrey J."/>
            <person name="Good R."/>
            <person name="Gotea V."/>
            <person name="Gravely B."/>
            <person name="Greenberg A.J."/>
            <person name="Griffiths-Jones S."/>
            <person name="Gross S."/>
            <person name="Guigo R."/>
            <person name="Gustafson E.A."/>
            <person name="Haerty W."/>
            <person name="Hahn M.W."/>
            <person name="Halligan D.L."/>
            <person name="Halpern A.L."/>
            <person name="Halter G.M."/>
            <person name="Han M.V."/>
            <person name="Heger A."/>
            <person name="Hillier L."/>
            <person name="Hinrichs A.S."/>
            <person name="Holmes I."/>
            <person name="Hoskins R.A."/>
            <person name="Hubisz M.J."/>
            <person name="Hultmark D."/>
            <person name="Huntley M.A."/>
            <person name="Jaffe D.B."/>
            <person name="Jagadeeshan S."/>
            <person name="Jeck W.R."/>
            <person name="Johnson J."/>
            <person name="Jones C.D."/>
            <person name="Jordan W.C."/>
            <person name="Karpen G.H."/>
            <person name="Kataoka E."/>
            <person name="Keightley P.D."/>
            <person name="Kheradpour P."/>
            <person name="Kirkness E.F."/>
            <person name="Koerich L.B."/>
            <person name="Kristiansen K."/>
            <person name="Kudrna D."/>
            <person name="Kulathinal R.J."/>
            <person name="Kumar S."/>
            <person name="Kwok R."/>
            <person name="Lander E."/>
            <person name="Langley C.H."/>
            <person name="Lapoint R."/>
            <person name="Lazzaro B.P."/>
            <person name="Lee S.J."/>
            <person name="Levesque L."/>
            <person name="Li R."/>
            <person name="Lin C.F."/>
            <person name="Lin M.F."/>
            <person name="Lindblad-Toh K."/>
            <person name="Llopart A."/>
            <person name="Long M."/>
            <person name="Low L."/>
            <person name="Lozovsky E."/>
            <person name="Lu J."/>
            <person name="Luo M."/>
            <person name="Machado C.A."/>
            <person name="Makalowski W."/>
            <person name="Marzo M."/>
            <person name="Matsuda M."/>
            <person name="Matzkin L."/>
            <person name="McAllister B."/>
            <person name="McBride C.S."/>
            <person name="McKernan B."/>
            <person name="McKernan K."/>
            <person name="Mendez-Lago M."/>
            <person name="Minx P."/>
            <person name="Mollenhauer M.U."/>
            <person name="Montooth K."/>
            <person name="Mount S.M."/>
            <person name="Mu X."/>
            <person name="Myers E."/>
            <person name="Negre B."/>
            <person name="Newfeld S."/>
            <person name="Nielsen R."/>
            <person name="Noor M.A."/>
            <person name="O'Grady P."/>
            <person name="Pachter L."/>
            <person name="Papaceit M."/>
            <person name="Parisi M.J."/>
            <person name="Parisi M."/>
            <person name="Parts L."/>
            <person name="Pedersen J.S."/>
            <person name="Pesole G."/>
            <person name="Phillippy A.M."/>
            <person name="Ponting C.P."/>
            <person name="Pop M."/>
            <person name="Porcelli D."/>
            <person name="Powell J.R."/>
            <person name="Prohaska S."/>
            <person name="Pruitt K."/>
            <person name="Puig M."/>
            <person name="Quesneville H."/>
            <person name="Ram K.R."/>
            <person name="Rand D."/>
            <person name="Rasmussen M.D."/>
            <person name="Reed L.K."/>
            <person name="Reenan R."/>
            <person name="Reily A."/>
            <person name="Remington K.A."/>
            <person name="Rieger T.T."/>
            <person name="Ritchie M.G."/>
            <person name="Robin C."/>
            <person name="Rogers Y.H."/>
            <person name="Rohde C."/>
            <person name="Rozas J."/>
            <person name="Rubenfield M.J."/>
            <person name="Ruiz A."/>
            <person name="Russo S."/>
            <person name="Salzberg S.L."/>
            <person name="Sanchez-Gracia A."/>
            <person name="Saranga D.J."/>
            <person name="Sato H."/>
            <person name="Schaeffer S.W."/>
            <person name="Schatz M.C."/>
            <person name="Schlenke T."/>
            <person name="Schwartz R."/>
            <person name="Segarra C."/>
            <person name="Singh R.S."/>
            <person name="Sirot L."/>
            <person name="Sirota M."/>
            <person name="Sisneros N.B."/>
            <person name="Smith C.D."/>
            <person name="Smith T.F."/>
            <person name="Spieth J."/>
            <person name="Stage D.E."/>
            <person name="Stark A."/>
            <person name="Stephan W."/>
            <person name="Strausberg R.L."/>
            <person name="Strempel S."/>
            <person name="Sturgill D."/>
            <person name="Sutton G."/>
            <person name="Sutton G.G."/>
            <person name="Tao W."/>
            <person name="Teichmann S."/>
            <person name="Tobari Y.N."/>
            <person name="Tomimura Y."/>
            <person name="Tsolas J.M."/>
            <person name="Valente V.L."/>
            <person name="Venter E."/>
            <person name="Venter J.C."/>
            <person name="Vicario S."/>
            <person name="Vieira F.G."/>
            <person name="Vilella A.J."/>
            <person name="Villasante A."/>
            <person name="Walenz B."/>
            <person name="Wang J."/>
            <person name="Wasserman M."/>
            <person name="Watts T."/>
            <person name="Wilson D."/>
            <person name="Wilson R.K."/>
            <person name="Wing R.A."/>
            <person name="Wolfner M.F."/>
            <person name="Wong A."/>
            <person name="Wong G.K."/>
            <person name="Wu C.I."/>
            <person name="Wu G."/>
            <person name="Yamamoto D."/>
            <person name="Yang H.P."/>
            <person name="Yang S.P."/>
            <person name="Yorke J.A."/>
            <person name="Yoshida K."/>
            <person name="Zdobnov E."/>
            <person name="Zhang P."/>
            <person name="Zhang Y."/>
            <person name="Zimin A.V."/>
            <person name="Baldwin J."/>
            <person name="Abdouelleil A."/>
            <person name="Abdulkadir J."/>
            <person name="Abebe A."/>
            <person name="Abera B."/>
            <person name="Abreu J."/>
            <person name="Acer S.C."/>
            <person name="Aftuck L."/>
            <person name="Alexander A."/>
            <person name="An P."/>
            <person name="Anderson E."/>
            <person name="Anderson S."/>
            <person name="Arachi H."/>
            <person name="Azer M."/>
            <person name="Bachantsang P."/>
            <person name="Barry A."/>
            <person name="Bayul T."/>
            <person name="Berlin A."/>
            <person name="Bessette D."/>
            <person name="Bloom T."/>
            <person name="Blye J."/>
            <person name="Boguslavskiy L."/>
            <person name="Bonnet C."/>
            <person name="Boukhgalter B."/>
            <person name="Bourzgui I."/>
            <person name="Brown A."/>
            <person name="Cahill P."/>
            <person name="Channer S."/>
            <person name="Cheshatsang Y."/>
            <person name="Chuda L."/>
            <person name="Citroen M."/>
            <person name="Collymore A."/>
            <person name="Cooke P."/>
            <person name="Costello M."/>
            <person name="D'Aco K."/>
            <person name="Daza R."/>
            <person name="De Haan G."/>
            <person name="DeGray S."/>
            <person name="DeMaso C."/>
            <person name="Dhargay N."/>
            <person name="Dooley K."/>
            <person name="Dooley E."/>
            <person name="Doricent M."/>
            <person name="Dorje P."/>
            <person name="Dorjee K."/>
            <person name="Dupes A."/>
            <person name="Elong R."/>
            <person name="Falk J."/>
            <person name="Farina A."/>
            <person name="Faro S."/>
            <person name="Ferguson D."/>
            <person name="Fisher S."/>
            <person name="Foley C.D."/>
            <person name="Franke A."/>
            <person name="Friedrich D."/>
            <person name="Gadbois L."/>
            <person name="Gearin G."/>
            <person name="Gearin C.R."/>
            <person name="Giannoukos G."/>
            <person name="Goode T."/>
            <person name="Graham J."/>
            <person name="Grandbois E."/>
            <person name="Grewal S."/>
            <person name="Gyaltsen K."/>
            <person name="Hafez N."/>
            <person name="Hagos B."/>
            <person name="Hall J."/>
            <person name="Henson C."/>
            <person name="Hollinger A."/>
            <person name="Honan T."/>
            <person name="Huard M.D."/>
            <person name="Hughes L."/>
            <person name="Hurhula B."/>
            <person name="Husby M.E."/>
            <person name="Kamat A."/>
            <person name="Kanga B."/>
            <person name="Kashin S."/>
            <person name="Khazanovich D."/>
            <person name="Kisner P."/>
            <person name="Lance K."/>
            <person name="Lara M."/>
            <person name="Lee W."/>
            <person name="Lennon N."/>
            <person name="Letendre F."/>
            <person name="LeVine R."/>
            <person name="Lipovsky A."/>
            <person name="Liu X."/>
            <person name="Liu J."/>
            <person name="Liu S."/>
            <person name="Lokyitsang T."/>
            <person name="Lokyitsang Y."/>
            <person name="Lubonja R."/>
            <person name="Lui A."/>
            <person name="MacDonald P."/>
            <person name="Magnisalis V."/>
            <person name="Maru K."/>
            <person name="Matthews C."/>
            <person name="McCusker W."/>
            <person name="McDonough S."/>
            <person name="Mehta T."/>
            <person name="Meldrim J."/>
            <person name="Meneus L."/>
            <person name="Mihai O."/>
            <person name="Mihalev A."/>
            <person name="Mihova T."/>
            <person name="Mittelman R."/>
            <person name="Mlenga V."/>
            <person name="Montmayeur A."/>
            <person name="Mulrain L."/>
            <person name="Navidi A."/>
            <person name="Naylor J."/>
            <person name="Negash T."/>
            <person name="Nguyen T."/>
            <person name="Nguyen N."/>
            <person name="Nicol R."/>
            <person name="Norbu C."/>
            <person name="Norbu N."/>
            <person name="Novod N."/>
            <person name="O'Neill B."/>
            <person name="Osman S."/>
            <person name="Markiewicz E."/>
            <person name="Oyono O.L."/>
            <person name="Patti C."/>
            <person name="Phunkhang P."/>
            <person name="Pierre F."/>
            <person name="Priest M."/>
            <person name="Raghuraman S."/>
            <person name="Rege F."/>
            <person name="Reyes R."/>
            <person name="Rise C."/>
            <person name="Rogov P."/>
            <person name="Ross K."/>
            <person name="Ryan E."/>
            <person name="Settipalli S."/>
            <person name="Shea T."/>
            <person name="Sherpa N."/>
            <person name="Shi L."/>
            <person name="Shih D."/>
            <person name="Sparrow T."/>
            <person name="Spaulding J."/>
            <person name="Stalker J."/>
            <person name="Stange-Thomann N."/>
            <person name="Stavropoulos S."/>
            <person name="Stone C."/>
            <person name="Strader C."/>
            <person name="Tesfaye S."/>
            <person name="Thomson T."/>
            <person name="Thoulutsang Y."/>
            <person name="Thoulutsang D."/>
            <person name="Topham K."/>
            <person name="Topping I."/>
            <person name="Tsamla T."/>
            <person name="Vassiliev H."/>
            <person name="Vo A."/>
            <person name="Wangchuk T."/>
            <person name="Wangdi T."/>
            <person name="Weiand M."/>
            <person name="Wilkinson J."/>
            <person name="Wilson A."/>
            <person name="Yadav S."/>
            <person name="Young G."/>
            <person name="Yu Q."/>
            <person name="Zembek L."/>
            <person name="Zhong D."/>
            <person name="Zimmer A."/>
            <person name="Zwirko Z."/>
            <person name="Jaffe D.B."/>
            <person name="Alvarez P."/>
            <person name="Brockman W."/>
            <person name="Butler J."/>
            <person name="Chin C."/>
            <person name="Gnerre S."/>
            <person name="Grabherr M."/>
            <person name="Kleber M."/>
            <person name="Mauceli E."/>
            <person name="MacCallum I."/>
        </authorList>
    </citation>
    <scope>NUCLEOTIDE SEQUENCE [LARGE SCALE GENOMIC DNA]</scope>
    <source>
        <strain evidence="2">Tucson 15081-1352.22</strain>
    </source>
</reference>
<sequence>MCQLAANETTSGCHRATLRMPAAVIGVGVDAAVDKEVAPVGVVKTDLLSLEQEIGGNPAAGQAARHPRSFLFGVGGVASAWPVGYGYGYGYPGYGYYGSPYYGYGGIGGYGGYGGYYPGVFGYKKIIIG</sequence>
<name>B4KA64_DROMO</name>
<keyword evidence="2" id="KW-1185">Reference proteome</keyword>
<evidence type="ECO:0000313" key="2">
    <source>
        <dbReference type="Proteomes" id="UP000009192"/>
    </source>
</evidence>
<evidence type="ECO:0000313" key="1">
    <source>
        <dbReference type="EMBL" id="EDW16739.2"/>
    </source>
</evidence>
<dbReference type="AlphaFoldDB" id="B4KA64"/>
<accession>B4KA64</accession>
<dbReference type="OrthoDB" id="7872214at2759"/>
<gene>
    <name evidence="1" type="primary">Dmoj\GI10698</name>
    <name evidence="1" type="ORF">Dmoj_GI10698</name>
</gene>
<dbReference type="HOGENOM" id="CLU_1877604_0_0_1"/>
<dbReference type="Proteomes" id="UP000009192">
    <property type="component" value="Unassembled WGS sequence"/>
</dbReference>